<feature type="signal peptide" evidence="1">
    <location>
        <begin position="1"/>
        <end position="19"/>
    </location>
</feature>
<proteinExistence type="predicted"/>
<organism evidence="2 3">
    <name type="scientific">Seongchinamella sediminis</name>
    <dbReference type="NCBI Taxonomy" id="2283635"/>
    <lineage>
        <taxon>Bacteria</taxon>
        <taxon>Pseudomonadati</taxon>
        <taxon>Pseudomonadota</taxon>
        <taxon>Gammaproteobacteria</taxon>
        <taxon>Cellvibrionales</taxon>
        <taxon>Halieaceae</taxon>
        <taxon>Seongchinamella</taxon>
    </lineage>
</organism>
<dbReference type="Proteomes" id="UP000265509">
    <property type="component" value="Unassembled WGS sequence"/>
</dbReference>
<evidence type="ECO:0000313" key="2">
    <source>
        <dbReference type="EMBL" id="RLQ20639.1"/>
    </source>
</evidence>
<dbReference type="EMBL" id="QRAN01000022">
    <property type="protein sequence ID" value="RLQ20639.1"/>
    <property type="molecule type" value="Genomic_DNA"/>
</dbReference>
<feature type="chain" id="PRO_5018333481" evidence="1">
    <location>
        <begin position="20"/>
        <end position="61"/>
    </location>
</feature>
<evidence type="ECO:0000256" key="1">
    <source>
        <dbReference type="SAM" id="SignalP"/>
    </source>
</evidence>
<reference evidence="2 3" key="1">
    <citation type="submission" date="2018-07" db="EMBL/GenBank/DDBJ databases">
        <title>Halioglobus sp. genome submission.</title>
        <authorList>
            <person name="Ye M.-Q."/>
            <person name="Du Z.-J."/>
        </authorList>
    </citation>
    <scope>NUCLEOTIDE SEQUENCE [LARGE SCALE GENOMIC DNA]</scope>
    <source>
        <strain evidence="2 3">U0301</strain>
    </source>
</reference>
<evidence type="ECO:0000313" key="3">
    <source>
        <dbReference type="Proteomes" id="UP000265509"/>
    </source>
</evidence>
<protein>
    <submittedName>
        <fullName evidence="2">Uncharacterized protein</fullName>
    </submittedName>
</protein>
<sequence>MKKLSTIFASTLLALSLSACDSNDGPMEEAGEKIDEGYGEVVDSVEEAADEVEKKADEMSN</sequence>
<dbReference type="AlphaFoldDB" id="A0A3L7DVS4"/>
<keyword evidence="3" id="KW-1185">Reference proteome</keyword>
<gene>
    <name evidence="2" type="ORF">DWB85_16695</name>
</gene>
<keyword evidence="1" id="KW-0732">Signal</keyword>
<dbReference type="PROSITE" id="PS51257">
    <property type="entry name" value="PROKAR_LIPOPROTEIN"/>
    <property type="match status" value="1"/>
</dbReference>
<dbReference type="RefSeq" id="WP_117956835.1">
    <property type="nucleotide sequence ID" value="NZ_QRAN01000022.1"/>
</dbReference>
<accession>A0A3L7DVS4</accession>
<name>A0A3L7DVS4_9GAMM</name>
<comment type="caution">
    <text evidence="2">The sequence shown here is derived from an EMBL/GenBank/DDBJ whole genome shotgun (WGS) entry which is preliminary data.</text>
</comment>